<dbReference type="Proteomes" id="UP000295063">
    <property type="component" value="Unassembled WGS sequence"/>
</dbReference>
<name>A0A4R1PPX6_9FIRM</name>
<dbReference type="EMBL" id="SLUI01000017">
    <property type="protein sequence ID" value="TCL33551.1"/>
    <property type="molecule type" value="Genomic_DNA"/>
</dbReference>
<proteinExistence type="predicted"/>
<feature type="domain" description="Oligogalacturonate lyase" evidence="1">
    <location>
        <begin position="15"/>
        <end position="382"/>
    </location>
</feature>
<reference evidence="2 3" key="1">
    <citation type="submission" date="2019-03" db="EMBL/GenBank/DDBJ databases">
        <title>Genomic Encyclopedia of Type Strains, Phase IV (KMG-IV): sequencing the most valuable type-strain genomes for metagenomic binning, comparative biology and taxonomic classification.</title>
        <authorList>
            <person name="Goeker M."/>
        </authorList>
    </citation>
    <scope>NUCLEOTIDE SEQUENCE [LARGE SCALE GENOMIC DNA]</scope>
    <source>
        <strain evidence="2 3">DSM 15969</strain>
    </source>
</reference>
<dbReference type="Gene3D" id="2.130.10.10">
    <property type="entry name" value="YVTN repeat-like/Quinoprotein amine dehydrogenase"/>
    <property type="match status" value="1"/>
</dbReference>
<gene>
    <name evidence="2" type="ORF">EV210_1176</name>
</gene>
<comment type="caution">
    <text evidence="2">The sequence shown here is derived from an EMBL/GenBank/DDBJ whole genome shotgun (WGS) entry which is preliminary data.</text>
</comment>
<dbReference type="OrthoDB" id="8432779at2"/>
<keyword evidence="3" id="KW-1185">Reference proteome</keyword>
<dbReference type="AlphaFoldDB" id="A0A4R1PPX6"/>
<sequence length="388" mass="44324">MIGDEYSPEKRKIIDEKTGKPVWQLTNGDSNNYHFYFTDNSFTLGDKEIYFMSDRASNGLEVYNLFRMDLGTGVIQQMTDEKAGITPTGHTKTPDSEIVVYVTGNKIKKLNTKTMTTTVIYEETTGAHLGHPFIAPNKKYIGLAINENPGLYHGANYYGFKEQMYAIKKGWITLVYLDGSKAVTVHESSHWLGHFQFAPDDSTLAMFCHEGPWHLVNQRIWLLDLISRDVVPCFRQHQDDCVGHEFWTSDAKIFFDNRRKGHDGTITSDKTQATSVEPETAEIPYVGLADSKGNVVKCTDMPYYCNHYHATNDNKLLVGDQVEDLVLIHLDENSAKLETLCSHHTSWRTQQSHCHPTFSWNNEKILFASDRKGRIHLYLAEQQDGKWL</sequence>
<dbReference type="RefSeq" id="WP_132083047.1">
    <property type="nucleotide sequence ID" value="NZ_SLUI01000017.1"/>
</dbReference>
<evidence type="ECO:0000313" key="3">
    <source>
        <dbReference type="Proteomes" id="UP000295063"/>
    </source>
</evidence>
<protein>
    <submittedName>
        <fullName evidence="2">Oligogalacturonide lyase</fullName>
    </submittedName>
</protein>
<accession>A0A4R1PPX6</accession>
<dbReference type="SUPFAM" id="SSF82171">
    <property type="entry name" value="DPP6 N-terminal domain-like"/>
    <property type="match status" value="1"/>
</dbReference>
<evidence type="ECO:0000313" key="2">
    <source>
        <dbReference type="EMBL" id="TCL33551.1"/>
    </source>
</evidence>
<evidence type="ECO:0000259" key="1">
    <source>
        <dbReference type="Pfam" id="PF14583"/>
    </source>
</evidence>
<dbReference type="GO" id="GO:0047487">
    <property type="term" value="F:oligogalacturonide lyase activity"/>
    <property type="evidence" value="ECO:0007669"/>
    <property type="project" value="InterPro"/>
</dbReference>
<keyword evidence="2" id="KW-0456">Lyase</keyword>
<organism evidence="2 3">
    <name type="scientific">Anaerospora hongkongensis</name>
    <dbReference type="NCBI Taxonomy" id="244830"/>
    <lineage>
        <taxon>Bacteria</taxon>
        <taxon>Bacillati</taxon>
        <taxon>Bacillota</taxon>
        <taxon>Negativicutes</taxon>
        <taxon>Selenomonadales</taxon>
        <taxon>Sporomusaceae</taxon>
        <taxon>Anaerospora</taxon>
    </lineage>
</organism>
<dbReference type="InterPro" id="IPR015943">
    <property type="entry name" value="WD40/YVTN_repeat-like_dom_sf"/>
</dbReference>
<dbReference type="Pfam" id="PF14583">
    <property type="entry name" value="Pectate_lyase22"/>
    <property type="match status" value="1"/>
</dbReference>
<dbReference type="InterPro" id="IPR011044">
    <property type="entry name" value="Quino_amine_DH_bsu"/>
</dbReference>
<dbReference type="GO" id="GO:0045490">
    <property type="term" value="P:pectin catabolic process"/>
    <property type="evidence" value="ECO:0007669"/>
    <property type="project" value="InterPro"/>
</dbReference>
<dbReference type="SUPFAM" id="SSF50969">
    <property type="entry name" value="YVTN repeat-like/Quinoprotein amine dehydrogenase"/>
    <property type="match status" value="1"/>
</dbReference>
<dbReference type="InterPro" id="IPR027946">
    <property type="entry name" value="Ogl_dom"/>
</dbReference>